<gene>
    <name evidence="1" type="ORF">NEOLEDRAFT_403342</name>
</gene>
<sequence length="98" mass="11291">MMLIEQKTFQFFSATLDGTLHLLARVFSHTDTADFRRSQRHGTVPRSCSRIETISKSCSHRTIETCIDQYQRECHTSGYQAIRLFGSQVERVPPWALA</sequence>
<dbReference type="InParanoid" id="A0A165S3A4"/>
<accession>A0A165S3A4</accession>
<organism evidence="1 2">
    <name type="scientific">Neolentinus lepideus HHB14362 ss-1</name>
    <dbReference type="NCBI Taxonomy" id="1314782"/>
    <lineage>
        <taxon>Eukaryota</taxon>
        <taxon>Fungi</taxon>
        <taxon>Dikarya</taxon>
        <taxon>Basidiomycota</taxon>
        <taxon>Agaricomycotina</taxon>
        <taxon>Agaricomycetes</taxon>
        <taxon>Gloeophyllales</taxon>
        <taxon>Gloeophyllaceae</taxon>
        <taxon>Neolentinus</taxon>
    </lineage>
</organism>
<dbReference type="AlphaFoldDB" id="A0A165S3A4"/>
<proteinExistence type="predicted"/>
<protein>
    <submittedName>
        <fullName evidence="1">Uncharacterized protein</fullName>
    </submittedName>
</protein>
<reference evidence="1 2" key="1">
    <citation type="journal article" date="2016" name="Mol. Biol. Evol.">
        <title>Comparative Genomics of Early-Diverging Mushroom-Forming Fungi Provides Insights into the Origins of Lignocellulose Decay Capabilities.</title>
        <authorList>
            <person name="Nagy L.G."/>
            <person name="Riley R."/>
            <person name="Tritt A."/>
            <person name="Adam C."/>
            <person name="Daum C."/>
            <person name="Floudas D."/>
            <person name="Sun H."/>
            <person name="Yadav J.S."/>
            <person name="Pangilinan J."/>
            <person name="Larsson K.H."/>
            <person name="Matsuura K."/>
            <person name="Barry K."/>
            <person name="Labutti K."/>
            <person name="Kuo R."/>
            <person name="Ohm R.A."/>
            <person name="Bhattacharya S.S."/>
            <person name="Shirouzu T."/>
            <person name="Yoshinaga Y."/>
            <person name="Martin F.M."/>
            <person name="Grigoriev I.V."/>
            <person name="Hibbett D.S."/>
        </authorList>
    </citation>
    <scope>NUCLEOTIDE SEQUENCE [LARGE SCALE GENOMIC DNA]</scope>
    <source>
        <strain evidence="1 2">HHB14362 ss-1</strain>
    </source>
</reference>
<dbReference type="Proteomes" id="UP000076761">
    <property type="component" value="Unassembled WGS sequence"/>
</dbReference>
<name>A0A165S3A4_9AGAM</name>
<dbReference type="EMBL" id="KV425576">
    <property type="protein sequence ID" value="KZT24617.1"/>
    <property type="molecule type" value="Genomic_DNA"/>
</dbReference>
<evidence type="ECO:0000313" key="1">
    <source>
        <dbReference type="EMBL" id="KZT24617.1"/>
    </source>
</evidence>
<keyword evidence="2" id="KW-1185">Reference proteome</keyword>
<evidence type="ECO:0000313" key="2">
    <source>
        <dbReference type="Proteomes" id="UP000076761"/>
    </source>
</evidence>